<dbReference type="RefSeq" id="WP_129239306.1">
    <property type="nucleotide sequence ID" value="NZ_UFQC01000003.1"/>
</dbReference>
<dbReference type="SMART" id="SM00822">
    <property type="entry name" value="PKS_KR"/>
    <property type="match status" value="1"/>
</dbReference>
<dbReference type="InterPro" id="IPR057326">
    <property type="entry name" value="KR_dom"/>
</dbReference>
<comment type="similarity">
    <text evidence="1">Belongs to the short-chain dehydrogenases/reductases (SDR) family.</text>
</comment>
<dbReference type="AlphaFoldDB" id="A0A446C7I7"/>
<dbReference type="OrthoDB" id="9806974at2"/>
<dbReference type="InterPro" id="IPR036291">
    <property type="entry name" value="NAD(P)-bd_dom_sf"/>
</dbReference>
<sequence>MSPTPALSARVALVTGGAQGIGRAIASRLAADGMTVLIADRDASGSEALAASLVLQGFRAHALPMDVGDPASIAAAFNDIERHHGRCDVLVNNAGIAGASPFLDYPLELWSQVLAVNLTGPLLCGQRAAALMARAGWGRIVNIASISGVRASPGRTAYGASKAALMALTRQMAVELAPLGITANCVAPGPIETPLTRDHHTPQTRQSYYRNVPQRRYGEPEEIASAVAFLASDGAAYVNGHTLAVDGGFLAAGFLEV</sequence>
<dbReference type="NCBIfam" id="NF005559">
    <property type="entry name" value="PRK07231.1"/>
    <property type="match status" value="1"/>
</dbReference>
<dbReference type="EMBL" id="UFQC01000003">
    <property type="protein sequence ID" value="SSW63711.1"/>
    <property type="molecule type" value="Genomic_DNA"/>
</dbReference>
<dbReference type="PRINTS" id="PR00080">
    <property type="entry name" value="SDRFAMILY"/>
</dbReference>
<accession>A0A446C7I7</accession>
<name>A0A446C7I7_9BURK</name>
<keyword evidence="3" id="KW-0560">Oxidoreductase</keyword>
<dbReference type="InterPro" id="IPR002347">
    <property type="entry name" value="SDR_fam"/>
</dbReference>
<dbReference type="Gene3D" id="3.40.50.720">
    <property type="entry name" value="NAD(P)-binding Rossmann-like Domain"/>
    <property type="match status" value="1"/>
</dbReference>
<proteinExistence type="inferred from homology"/>
<evidence type="ECO:0000259" key="2">
    <source>
        <dbReference type="SMART" id="SM00822"/>
    </source>
</evidence>
<dbReference type="InterPro" id="IPR020904">
    <property type="entry name" value="Sc_DH/Rdtase_CS"/>
</dbReference>
<dbReference type="Proteomes" id="UP000289465">
    <property type="component" value="Unassembled WGS sequence"/>
</dbReference>
<dbReference type="Pfam" id="PF13561">
    <property type="entry name" value="adh_short_C2"/>
    <property type="match status" value="1"/>
</dbReference>
<dbReference type="PROSITE" id="PS00061">
    <property type="entry name" value="ADH_SHORT"/>
    <property type="match status" value="1"/>
</dbReference>
<dbReference type="PANTHER" id="PTHR42879">
    <property type="entry name" value="3-OXOACYL-(ACYL-CARRIER-PROTEIN) REDUCTASE"/>
    <property type="match status" value="1"/>
</dbReference>
<dbReference type="NCBIfam" id="NF009466">
    <property type="entry name" value="PRK12826.1-2"/>
    <property type="match status" value="1"/>
</dbReference>
<evidence type="ECO:0000313" key="4">
    <source>
        <dbReference type="Proteomes" id="UP000289465"/>
    </source>
</evidence>
<dbReference type="PANTHER" id="PTHR42879:SF2">
    <property type="entry name" value="3-OXOACYL-[ACYL-CARRIER-PROTEIN] REDUCTASE FABG"/>
    <property type="match status" value="1"/>
</dbReference>
<dbReference type="PRINTS" id="PR00081">
    <property type="entry name" value="GDHRDH"/>
</dbReference>
<dbReference type="FunFam" id="3.40.50.720:FF:000084">
    <property type="entry name" value="Short-chain dehydrogenase reductase"/>
    <property type="match status" value="1"/>
</dbReference>
<feature type="domain" description="Ketoreductase" evidence="2">
    <location>
        <begin position="10"/>
        <end position="189"/>
    </location>
</feature>
<dbReference type="EC" id="1.1.1.100" evidence="3"/>
<organism evidence="3 4">
    <name type="scientific">Achromobacter veterisilvae</name>
    <dbReference type="NCBI Taxonomy" id="2069367"/>
    <lineage>
        <taxon>Bacteria</taxon>
        <taxon>Pseudomonadati</taxon>
        <taxon>Pseudomonadota</taxon>
        <taxon>Betaproteobacteria</taxon>
        <taxon>Burkholderiales</taxon>
        <taxon>Alcaligenaceae</taxon>
        <taxon>Achromobacter</taxon>
    </lineage>
</organism>
<reference evidence="3 4" key="1">
    <citation type="submission" date="2018-07" db="EMBL/GenBank/DDBJ databases">
        <authorList>
            <person name="Peeters C."/>
        </authorList>
    </citation>
    <scope>NUCLEOTIDE SEQUENCE [LARGE SCALE GENOMIC DNA]</scope>
    <source>
        <strain evidence="3 4">LMG 30378</strain>
    </source>
</reference>
<evidence type="ECO:0000256" key="1">
    <source>
        <dbReference type="ARBA" id="ARBA00006484"/>
    </source>
</evidence>
<evidence type="ECO:0000313" key="3">
    <source>
        <dbReference type="EMBL" id="SSW63711.1"/>
    </source>
</evidence>
<dbReference type="GO" id="GO:0004316">
    <property type="term" value="F:3-oxoacyl-[acyl-carrier-protein] reductase (NADPH) activity"/>
    <property type="evidence" value="ECO:0007669"/>
    <property type="project" value="UniProtKB-EC"/>
</dbReference>
<protein>
    <submittedName>
        <fullName evidence="3">3-oxoacyl-[acyl-carrier-protein] reductase FabG</fullName>
        <ecNumber evidence="3">1.1.1.100</ecNumber>
    </submittedName>
</protein>
<dbReference type="GO" id="GO:0032787">
    <property type="term" value="P:monocarboxylic acid metabolic process"/>
    <property type="evidence" value="ECO:0007669"/>
    <property type="project" value="UniProtKB-ARBA"/>
</dbReference>
<dbReference type="SUPFAM" id="SSF51735">
    <property type="entry name" value="NAD(P)-binding Rossmann-fold domains"/>
    <property type="match status" value="1"/>
</dbReference>
<gene>
    <name evidence="3" type="primary">fabG_3</name>
    <name evidence="3" type="ORF">AVE30378_00612</name>
</gene>
<dbReference type="InterPro" id="IPR050259">
    <property type="entry name" value="SDR"/>
</dbReference>